<gene>
    <name evidence="1" type="ORF">DEO72_LG6g444</name>
</gene>
<accession>A0A4D6M353</accession>
<sequence length="112" mass="11779">MEAFSSATAIVNGGFAIADLVEVVAATCVASSAELRDYFYTSALAPLDLITEHVAVVDRGVAVAGEVQLRGLAAAERGQECYVDVVVLILVDGDSSSVGGFEERNENELQRE</sequence>
<dbReference type="EMBL" id="CP039350">
    <property type="protein sequence ID" value="QCD95749.1"/>
    <property type="molecule type" value="Genomic_DNA"/>
</dbReference>
<evidence type="ECO:0000313" key="1">
    <source>
        <dbReference type="EMBL" id="QCD95749.1"/>
    </source>
</evidence>
<evidence type="ECO:0000313" key="2">
    <source>
        <dbReference type="Proteomes" id="UP000501690"/>
    </source>
</evidence>
<name>A0A4D6M353_VIGUN</name>
<protein>
    <submittedName>
        <fullName evidence="1">Uncharacterized protein</fullName>
    </submittedName>
</protein>
<reference evidence="1 2" key="1">
    <citation type="submission" date="2019-04" db="EMBL/GenBank/DDBJ databases">
        <title>An improved genome assembly and genetic linkage map for asparagus bean, Vigna unguiculata ssp. sesquipedialis.</title>
        <authorList>
            <person name="Xia Q."/>
            <person name="Zhang R."/>
            <person name="Dong Y."/>
        </authorList>
    </citation>
    <scope>NUCLEOTIDE SEQUENCE [LARGE SCALE GENOMIC DNA]</scope>
    <source>
        <tissue evidence="1">Leaf</tissue>
    </source>
</reference>
<keyword evidence="2" id="KW-1185">Reference proteome</keyword>
<organism evidence="1 2">
    <name type="scientific">Vigna unguiculata</name>
    <name type="common">Cowpea</name>
    <dbReference type="NCBI Taxonomy" id="3917"/>
    <lineage>
        <taxon>Eukaryota</taxon>
        <taxon>Viridiplantae</taxon>
        <taxon>Streptophyta</taxon>
        <taxon>Embryophyta</taxon>
        <taxon>Tracheophyta</taxon>
        <taxon>Spermatophyta</taxon>
        <taxon>Magnoliopsida</taxon>
        <taxon>eudicotyledons</taxon>
        <taxon>Gunneridae</taxon>
        <taxon>Pentapetalae</taxon>
        <taxon>rosids</taxon>
        <taxon>fabids</taxon>
        <taxon>Fabales</taxon>
        <taxon>Fabaceae</taxon>
        <taxon>Papilionoideae</taxon>
        <taxon>50 kb inversion clade</taxon>
        <taxon>NPAAA clade</taxon>
        <taxon>indigoferoid/millettioid clade</taxon>
        <taxon>Phaseoleae</taxon>
        <taxon>Vigna</taxon>
    </lineage>
</organism>
<proteinExistence type="predicted"/>
<dbReference type="Proteomes" id="UP000501690">
    <property type="component" value="Linkage Group LG6"/>
</dbReference>
<dbReference type="AlphaFoldDB" id="A0A4D6M353"/>